<gene>
    <name evidence="1" type="ORF">OSB1V03_LOCUS3595</name>
</gene>
<accession>A0A7R9KHY0</accession>
<dbReference type="OrthoDB" id="6513953at2759"/>
<dbReference type="EMBL" id="OC856057">
    <property type="protein sequence ID" value="CAD7623135.1"/>
    <property type="molecule type" value="Genomic_DNA"/>
</dbReference>
<reference evidence="1" key="1">
    <citation type="submission" date="2020-11" db="EMBL/GenBank/DDBJ databases">
        <authorList>
            <person name="Tran Van P."/>
        </authorList>
    </citation>
    <scope>NUCLEOTIDE SEQUENCE</scope>
</reference>
<name>A0A7R9KHY0_9ACAR</name>
<evidence type="ECO:0000313" key="1">
    <source>
        <dbReference type="EMBL" id="CAD7623135.1"/>
    </source>
</evidence>
<protein>
    <submittedName>
        <fullName evidence="1">Uncharacterized protein</fullName>
    </submittedName>
</protein>
<sequence>MTLTTSSRKRDRTAAPEDTDYIPVTKRMNSLHIDVMSDGANNLNDALIGQQINGLEMESNHHQMDPFAHQLRQHHQQCVEHTMAHMNGHHNHHNHSVVIDNSHHHSQCLAVYSPELDSNSNPIYYESNRILFEAHIQRLHRMSIGCTGGGGHHRKS</sequence>
<proteinExistence type="predicted"/>
<dbReference type="AlphaFoldDB" id="A0A7R9KHY0"/>
<keyword evidence="2" id="KW-1185">Reference proteome</keyword>
<dbReference type="EMBL" id="CAJPIZ010001482">
    <property type="protein sequence ID" value="CAG2103565.1"/>
    <property type="molecule type" value="Genomic_DNA"/>
</dbReference>
<evidence type="ECO:0000313" key="2">
    <source>
        <dbReference type="Proteomes" id="UP000759131"/>
    </source>
</evidence>
<dbReference type="Proteomes" id="UP000759131">
    <property type="component" value="Unassembled WGS sequence"/>
</dbReference>
<organism evidence="1">
    <name type="scientific">Medioppia subpectinata</name>
    <dbReference type="NCBI Taxonomy" id="1979941"/>
    <lineage>
        <taxon>Eukaryota</taxon>
        <taxon>Metazoa</taxon>
        <taxon>Ecdysozoa</taxon>
        <taxon>Arthropoda</taxon>
        <taxon>Chelicerata</taxon>
        <taxon>Arachnida</taxon>
        <taxon>Acari</taxon>
        <taxon>Acariformes</taxon>
        <taxon>Sarcoptiformes</taxon>
        <taxon>Oribatida</taxon>
        <taxon>Brachypylina</taxon>
        <taxon>Oppioidea</taxon>
        <taxon>Oppiidae</taxon>
        <taxon>Medioppia</taxon>
    </lineage>
</organism>